<dbReference type="Proteomes" id="UP001168821">
    <property type="component" value="Unassembled WGS sequence"/>
</dbReference>
<dbReference type="GO" id="GO:0008061">
    <property type="term" value="F:chitin binding"/>
    <property type="evidence" value="ECO:0007669"/>
    <property type="project" value="InterPro"/>
</dbReference>
<dbReference type="InterPro" id="IPR002557">
    <property type="entry name" value="Chitin-bd_dom"/>
</dbReference>
<feature type="domain" description="Chitin-binding type-2" evidence="4">
    <location>
        <begin position="142"/>
        <end position="193"/>
    </location>
</feature>
<dbReference type="PROSITE" id="PS50092">
    <property type="entry name" value="TSP1"/>
    <property type="match status" value="1"/>
</dbReference>
<dbReference type="Gene3D" id="2.20.100.10">
    <property type="entry name" value="Thrombospondin type-1 (TSP1) repeat"/>
    <property type="match status" value="1"/>
</dbReference>
<dbReference type="SUPFAM" id="SSF57625">
    <property type="entry name" value="Invertebrate chitin-binding proteins"/>
    <property type="match status" value="1"/>
</dbReference>
<name>A0AA38M010_9CUCU</name>
<dbReference type="Pfam" id="PF00090">
    <property type="entry name" value="TSP_1"/>
    <property type="match status" value="1"/>
</dbReference>
<dbReference type="Pfam" id="PF01607">
    <property type="entry name" value="CBM_14"/>
    <property type="match status" value="1"/>
</dbReference>
<dbReference type="PROSITE" id="PS50940">
    <property type="entry name" value="CHIT_BIND_II"/>
    <property type="match status" value="1"/>
</dbReference>
<dbReference type="SMART" id="SM00494">
    <property type="entry name" value="ChtBD2"/>
    <property type="match status" value="1"/>
</dbReference>
<dbReference type="InterPro" id="IPR036508">
    <property type="entry name" value="Chitin-bd_dom_sf"/>
</dbReference>
<evidence type="ECO:0000259" key="4">
    <source>
        <dbReference type="PROSITE" id="PS50940"/>
    </source>
</evidence>
<feature type="non-terminal residue" evidence="5">
    <location>
        <position position="243"/>
    </location>
</feature>
<evidence type="ECO:0000313" key="5">
    <source>
        <dbReference type="EMBL" id="KAJ3630007.1"/>
    </source>
</evidence>
<dbReference type="InterPro" id="IPR052065">
    <property type="entry name" value="Compl_asym_regulator"/>
</dbReference>
<evidence type="ECO:0000256" key="2">
    <source>
        <dbReference type="ARBA" id="ARBA00023157"/>
    </source>
</evidence>
<dbReference type="Gene3D" id="2.170.140.10">
    <property type="entry name" value="Chitin binding domain"/>
    <property type="match status" value="1"/>
</dbReference>
<dbReference type="EMBL" id="JALNTZ010000942">
    <property type="protein sequence ID" value="KAJ3630007.1"/>
    <property type="molecule type" value="Genomic_DNA"/>
</dbReference>
<accession>A0AA38M010</accession>
<protein>
    <recommendedName>
        <fullName evidence="4">Chitin-binding type-2 domain-containing protein</fullName>
    </recommendedName>
</protein>
<feature type="signal peptide" evidence="3">
    <location>
        <begin position="1"/>
        <end position="18"/>
    </location>
</feature>
<dbReference type="SMART" id="SM00209">
    <property type="entry name" value="TSP1"/>
    <property type="match status" value="1"/>
</dbReference>
<gene>
    <name evidence="5" type="ORF">Zmor_028520</name>
</gene>
<proteinExistence type="predicted"/>
<dbReference type="InterPro" id="IPR000884">
    <property type="entry name" value="TSP1_rpt"/>
</dbReference>
<feature type="chain" id="PRO_5041268395" description="Chitin-binding type-2 domain-containing protein" evidence="3">
    <location>
        <begin position="19"/>
        <end position="243"/>
    </location>
</feature>
<evidence type="ECO:0000256" key="1">
    <source>
        <dbReference type="ARBA" id="ARBA00022737"/>
    </source>
</evidence>
<evidence type="ECO:0000256" key="3">
    <source>
        <dbReference type="SAM" id="SignalP"/>
    </source>
</evidence>
<dbReference type="GO" id="GO:0005576">
    <property type="term" value="C:extracellular region"/>
    <property type="evidence" value="ECO:0007669"/>
    <property type="project" value="InterPro"/>
</dbReference>
<organism evidence="5 6">
    <name type="scientific">Zophobas morio</name>
    <dbReference type="NCBI Taxonomy" id="2755281"/>
    <lineage>
        <taxon>Eukaryota</taxon>
        <taxon>Metazoa</taxon>
        <taxon>Ecdysozoa</taxon>
        <taxon>Arthropoda</taxon>
        <taxon>Hexapoda</taxon>
        <taxon>Insecta</taxon>
        <taxon>Pterygota</taxon>
        <taxon>Neoptera</taxon>
        <taxon>Endopterygota</taxon>
        <taxon>Coleoptera</taxon>
        <taxon>Polyphaga</taxon>
        <taxon>Cucujiformia</taxon>
        <taxon>Tenebrionidae</taxon>
        <taxon>Zophobas</taxon>
    </lineage>
</organism>
<comment type="caution">
    <text evidence="5">The sequence shown here is derived from an EMBL/GenBank/DDBJ whole genome shotgun (WGS) entry which is preliminary data.</text>
</comment>
<sequence>MIHILVFYINLLLVSTETCEYDWGNPDFWGPEIPSTLKNTLNNKNVTACMPEDWKLNKDTGNYCGPKIMSICHGNEFWNGRQAYIVKPLTYAEFLDHFKAPHNLYEREKPEDKWLEVVEPGGGCGCIDVSDKSYEPETSSKWEVCPDGVHPYPLECSQYYSCSNGKSTLQDCGSSLYFNGLVCDYPYLVDCRPIPNPIDGGWSEWTDWTACTELCGGGTRNRTRECNNPLPAYGGKDCEGSNI</sequence>
<dbReference type="FunFam" id="2.20.100.10:FF:000007">
    <property type="entry name" value="Thrombospondin 1"/>
    <property type="match status" value="1"/>
</dbReference>
<dbReference type="PANTHER" id="PTHR22906">
    <property type="entry name" value="PROPERDIN"/>
    <property type="match status" value="1"/>
</dbReference>
<reference evidence="5" key="1">
    <citation type="journal article" date="2023" name="G3 (Bethesda)">
        <title>Whole genome assemblies of Zophobas morio and Tenebrio molitor.</title>
        <authorList>
            <person name="Kaur S."/>
            <person name="Stinson S.A."/>
            <person name="diCenzo G.C."/>
        </authorList>
    </citation>
    <scope>NUCLEOTIDE SEQUENCE</scope>
    <source>
        <strain evidence="5">QUZm001</strain>
    </source>
</reference>
<dbReference type="SUPFAM" id="SSF82895">
    <property type="entry name" value="TSP-1 type 1 repeat"/>
    <property type="match status" value="1"/>
</dbReference>
<dbReference type="PANTHER" id="PTHR22906:SF21">
    <property type="entry name" value="SEMA DOMAIN-CONTAINING PROTEIN"/>
    <property type="match status" value="1"/>
</dbReference>
<keyword evidence="1" id="KW-0677">Repeat</keyword>
<keyword evidence="6" id="KW-1185">Reference proteome</keyword>
<keyword evidence="2" id="KW-1015">Disulfide bond</keyword>
<dbReference type="AlphaFoldDB" id="A0AA38M010"/>
<dbReference type="InterPro" id="IPR036383">
    <property type="entry name" value="TSP1_rpt_sf"/>
</dbReference>
<keyword evidence="3" id="KW-0732">Signal</keyword>
<evidence type="ECO:0000313" key="6">
    <source>
        <dbReference type="Proteomes" id="UP001168821"/>
    </source>
</evidence>